<keyword evidence="1" id="KW-0139">CF(1)</keyword>
<sequence>MAKTFKLEIITPEKVVYSDTVQSISAEGTEAPLVSLQTMRP</sequence>
<proteinExistence type="predicted"/>
<gene>
    <name evidence="2" type="ORF">BROFUL_02841</name>
</gene>
<dbReference type="AlphaFoldDB" id="A0A0M2UQU2"/>
<comment type="caution">
    <text evidence="2">The sequence shown here is derived from an EMBL/GenBank/DDBJ whole genome shotgun (WGS) entry which is preliminary data.</text>
</comment>
<dbReference type="InterPro" id="IPR036771">
    <property type="entry name" value="ATPsynth_dsu/esu_N"/>
</dbReference>
<name>A0A0M2UQU2_9BACT</name>
<evidence type="ECO:0000313" key="2">
    <source>
        <dbReference type="EMBL" id="KKO18458.1"/>
    </source>
</evidence>
<evidence type="ECO:0000313" key="3">
    <source>
        <dbReference type="Proteomes" id="UP000034954"/>
    </source>
</evidence>
<dbReference type="Gene3D" id="2.60.15.10">
    <property type="entry name" value="F0F1 ATP synthase delta/epsilon subunit, N-terminal"/>
    <property type="match status" value="1"/>
</dbReference>
<reference evidence="2 3" key="1">
    <citation type="journal article" date="2013" name="BMC Microbiol.">
        <title>Identification of the type II cytochrome c maturation pathway in anammox bacteria by comparative genomics.</title>
        <authorList>
            <person name="Ferousi C."/>
            <person name="Speth D.R."/>
            <person name="Reimann J."/>
            <person name="Op den Camp H.J."/>
            <person name="Allen J.W."/>
            <person name="Keltjens J.T."/>
            <person name="Jetten M.S."/>
        </authorList>
    </citation>
    <scope>NUCLEOTIDE SEQUENCE [LARGE SCALE GENOMIC DNA]</scope>
    <source>
        <strain evidence="2">RU1</strain>
    </source>
</reference>
<dbReference type="GO" id="GO:0045259">
    <property type="term" value="C:proton-transporting ATP synthase complex"/>
    <property type="evidence" value="ECO:0007669"/>
    <property type="project" value="UniProtKB-KW"/>
</dbReference>
<organism evidence="2 3">
    <name type="scientific">Candidatus Brocadia fulgida</name>
    <dbReference type="NCBI Taxonomy" id="380242"/>
    <lineage>
        <taxon>Bacteria</taxon>
        <taxon>Pseudomonadati</taxon>
        <taxon>Planctomycetota</taxon>
        <taxon>Candidatus Brocadiia</taxon>
        <taxon>Candidatus Brocadiales</taxon>
        <taxon>Candidatus Brocadiaceae</taxon>
        <taxon>Candidatus Brocadia</taxon>
    </lineage>
</organism>
<dbReference type="Proteomes" id="UP000034954">
    <property type="component" value="Unassembled WGS sequence"/>
</dbReference>
<protein>
    <submittedName>
        <fullName evidence="2">F0F1 ATP synthase epsilon subunit</fullName>
    </submittedName>
</protein>
<keyword evidence="3" id="KW-1185">Reference proteome</keyword>
<accession>A0A0M2UQU2</accession>
<dbReference type="EMBL" id="LAQJ01000268">
    <property type="protein sequence ID" value="KKO18458.1"/>
    <property type="molecule type" value="Genomic_DNA"/>
</dbReference>
<evidence type="ECO:0000256" key="1">
    <source>
        <dbReference type="ARBA" id="ARBA00023196"/>
    </source>
</evidence>
<keyword evidence="1" id="KW-0066">ATP synthesis</keyword>
<dbReference type="SUPFAM" id="SSF51344">
    <property type="entry name" value="Epsilon subunit of F1F0-ATP synthase N-terminal domain"/>
    <property type="match status" value="1"/>
</dbReference>